<evidence type="ECO:0000313" key="1">
    <source>
        <dbReference type="EMBL" id="CAF4081712.1"/>
    </source>
</evidence>
<name>A0A8S2Q191_9BILA</name>
<dbReference type="EMBL" id="CAJOBI010007281">
    <property type="protein sequence ID" value="CAF4081712.1"/>
    <property type="molecule type" value="Genomic_DNA"/>
</dbReference>
<gene>
    <name evidence="1" type="ORF">SMN809_LOCUS16344</name>
</gene>
<dbReference type="Proteomes" id="UP000676336">
    <property type="component" value="Unassembled WGS sequence"/>
</dbReference>
<feature type="non-terminal residue" evidence="1">
    <location>
        <position position="25"/>
    </location>
</feature>
<organism evidence="1 2">
    <name type="scientific">Rotaria magnacalcarata</name>
    <dbReference type="NCBI Taxonomy" id="392030"/>
    <lineage>
        <taxon>Eukaryota</taxon>
        <taxon>Metazoa</taxon>
        <taxon>Spiralia</taxon>
        <taxon>Gnathifera</taxon>
        <taxon>Rotifera</taxon>
        <taxon>Eurotatoria</taxon>
        <taxon>Bdelloidea</taxon>
        <taxon>Philodinida</taxon>
        <taxon>Philodinidae</taxon>
        <taxon>Rotaria</taxon>
    </lineage>
</organism>
<reference evidence="1" key="1">
    <citation type="submission" date="2021-02" db="EMBL/GenBank/DDBJ databases">
        <authorList>
            <person name="Nowell W R."/>
        </authorList>
    </citation>
    <scope>NUCLEOTIDE SEQUENCE</scope>
</reference>
<evidence type="ECO:0000313" key="2">
    <source>
        <dbReference type="Proteomes" id="UP000676336"/>
    </source>
</evidence>
<sequence>MDSILIAPGRTLRRPDTIVNGRKRP</sequence>
<protein>
    <submittedName>
        <fullName evidence="1">Uncharacterized protein</fullName>
    </submittedName>
</protein>
<proteinExistence type="predicted"/>
<comment type="caution">
    <text evidence="1">The sequence shown here is derived from an EMBL/GenBank/DDBJ whole genome shotgun (WGS) entry which is preliminary data.</text>
</comment>
<dbReference type="AlphaFoldDB" id="A0A8S2Q191"/>
<accession>A0A8S2Q191</accession>